<evidence type="ECO:0000256" key="2">
    <source>
        <dbReference type="SAM" id="Coils"/>
    </source>
</evidence>
<reference evidence="6" key="2">
    <citation type="submission" date="2019-10" db="EMBL/GenBank/DDBJ databases">
        <title>Conservation and host-specific expression of non-tandemly repeated heterogenous ribosome RNA gene in arbuscular mycorrhizal fungi.</title>
        <authorList>
            <person name="Maeda T."/>
            <person name="Kobayashi Y."/>
            <person name="Nakagawa T."/>
            <person name="Ezawa T."/>
            <person name="Yamaguchi K."/>
            <person name="Bino T."/>
            <person name="Nishimoto Y."/>
            <person name="Shigenobu S."/>
            <person name="Kawaguchi M."/>
        </authorList>
    </citation>
    <scope>NUCLEOTIDE SEQUENCE</scope>
    <source>
        <strain evidence="6">HR1</strain>
    </source>
</reference>
<dbReference type="STRING" id="94130.A0A2Z6Q0V1"/>
<dbReference type="InterPro" id="IPR027417">
    <property type="entry name" value="P-loop_NTPase"/>
</dbReference>
<dbReference type="GO" id="GO:0016540">
    <property type="term" value="P:protein autoprocessing"/>
    <property type="evidence" value="ECO:0007669"/>
    <property type="project" value="InterPro"/>
</dbReference>
<keyword evidence="7" id="KW-1185">Reference proteome</keyword>
<accession>A0A2Z6Q0V1</accession>
<organism evidence="5 7">
    <name type="scientific">Rhizophagus clarus</name>
    <dbReference type="NCBI Taxonomy" id="94130"/>
    <lineage>
        <taxon>Eukaryota</taxon>
        <taxon>Fungi</taxon>
        <taxon>Fungi incertae sedis</taxon>
        <taxon>Mucoromycota</taxon>
        <taxon>Glomeromycotina</taxon>
        <taxon>Glomeromycetes</taxon>
        <taxon>Glomerales</taxon>
        <taxon>Glomeraceae</taxon>
        <taxon>Rhizophagus</taxon>
    </lineage>
</organism>
<protein>
    <recommendedName>
        <fullName evidence="4">Hint domain-containing protein</fullName>
    </recommendedName>
</protein>
<dbReference type="EMBL" id="BLAL01000012">
    <property type="protein sequence ID" value="GES74763.1"/>
    <property type="molecule type" value="Genomic_DNA"/>
</dbReference>
<dbReference type="SUPFAM" id="SSF51294">
    <property type="entry name" value="Hedgehog/intein (Hint) domain"/>
    <property type="match status" value="1"/>
</dbReference>
<gene>
    <name evidence="6" type="ORF">RCL2_000223000</name>
    <name evidence="5" type="ORF">RclHR1_10160002</name>
</gene>
<evidence type="ECO:0000313" key="5">
    <source>
        <dbReference type="EMBL" id="GBB83433.1"/>
    </source>
</evidence>
<dbReference type="Gene3D" id="3.40.50.300">
    <property type="entry name" value="P-loop containing nucleotide triphosphate hydrolases"/>
    <property type="match status" value="1"/>
</dbReference>
<feature type="coiled-coil region" evidence="2">
    <location>
        <begin position="255"/>
        <end position="288"/>
    </location>
</feature>
<dbReference type="EMBL" id="BEXD01000021">
    <property type="protein sequence ID" value="GBB83433.1"/>
    <property type="molecule type" value="Genomic_DNA"/>
</dbReference>
<evidence type="ECO:0000313" key="6">
    <source>
        <dbReference type="EMBL" id="GES74763.1"/>
    </source>
</evidence>
<dbReference type="InterPro" id="IPR036844">
    <property type="entry name" value="Hint_dom_sf"/>
</dbReference>
<dbReference type="Gene3D" id="2.170.16.10">
    <property type="entry name" value="Hedgehog/Intein (Hint) domain"/>
    <property type="match status" value="1"/>
</dbReference>
<reference evidence="5 7" key="1">
    <citation type="submission" date="2017-11" db="EMBL/GenBank/DDBJ databases">
        <title>The genome of Rhizophagus clarus HR1 reveals common genetic basis of auxotrophy among arbuscular mycorrhizal fungi.</title>
        <authorList>
            <person name="Kobayashi Y."/>
        </authorList>
    </citation>
    <scope>NUCLEOTIDE SEQUENCE [LARGE SCALE GENOMIC DNA]</scope>
    <source>
        <strain evidence="5 7">HR1</strain>
    </source>
</reference>
<dbReference type="Pfam" id="PF01079">
    <property type="entry name" value="Hint"/>
    <property type="match status" value="1"/>
</dbReference>
<evidence type="ECO:0000256" key="3">
    <source>
        <dbReference type="SAM" id="MobiDB-lite"/>
    </source>
</evidence>
<dbReference type="PANTHER" id="PTHR11889:SF31">
    <property type="entry name" value="PROTEIN HEDGEHOG"/>
    <property type="match status" value="1"/>
</dbReference>
<keyword evidence="1" id="KW-0547">Nucleotide-binding</keyword>
<dbReference type="SMART" id="SM00306">
    <property type="entry name" value="HintN"/>
    <property type="match status" value="1"/>
</dbReference>
<keyword evidence="2" id="KW-0175">Coiled coil</keyword>
<dbReference type="SUPFAM" id="SSF52540">
    <property type="entry name" value="P-loop containing nucleoside triphosphate hydrolases"/>
    <property type="match status" value="1"/>
</dbReference>
<dbReference type="OrthoDB" id="8954335at2759"/>
<feature type="domain" description="Hint" evidence="4">
    <location>
        <begin position="300"/>
        <end position="401"/>
    </location>
</feature>
<dbReference type="Proteomes" id="UP000615446">
    <property type="component" value="Unassembled WGS sequence"/>
</dbReference>
<proteinExistence type="predicted"/>
<dbReference type="PANTHER" id="PTHR11889">
    <property type="entry name" value="HEDGEHOG"/>
    <property type="match status" value="1"/>
</dbReference>
<dbReference type="InterPro" id="IPR050387">
    <property type="entry name" value="Hedgehog_Signaling"/>
</dbReference>
<evidence type="ECO:0000259" key="4">
    <source>
        <dbReference type="SMART" id="SM00306"/>
    </source>
</evidence>
<dbReference type="InterPro" id="IPR001767">
    <property type="entry name" value="Hedgehog_Hint"/>
</dbReference>
<dbReference type="InterPro" id="IPR003587">
    <property type="entry name" value="Hint_dom_N"/>
</dbReference>
<dbReference type="Proteomes" id="UP000247702">
    <property type="component" value="Unassembled WGS sequence"/>
</dbReference>
<dbReference type="GO" id="GO:0005525">
    <property type="term" value="F:GTP binding"/>
    <property type="evidence" value="ECO:0007669"/>
    <property type="project" value="InterPro"/>
</dbReference>
<name>A0A2Z6Q0V1_9GLOM</name>
<dbReference type="AlphaFoldDB" id="A0A2Z6Q0V1"/>
<dbReference type="CDD" id="cd00081">
    <property type="entry name" value="Hint"/>
    <property type="match status" value="1"/>
</dbReference>
<comment type="caution">
    <text evidence="5">The sequence shown here is derived from an EMBL/GenBank/DDBJ whole genome shotgun (WGS) entry which is preliminary data.</text>
</comment>
<sequence>MVAKNQEEIEIIKQELLRSKLPLYSGESSNSEEHDTGVSTSNDSEELNTFRYPGILLIGDAGVGKSTLGNWLLGYHGDNGPFETKASSDPVTLEPQTALLEINDRRFNLIDTPGLFDVKDNVRSEVALTKLANTINHCSYGIQTIIFVVKKTVGKEIDRQIQVIKGFLGEKSLDHILIAFTHVNMDQTMDRTLMKNSFNHKMNNFLNSIDNRWIVSPHPDLFTLDDDIVYTNVYEARDIIDSFPEAYTIDMFNRVRRAREEAEEAARMKAQEERLRACEEEIARLRNMAGVQAARNEAEKQCFSLDTIVTLEGGKKIAMSEVKIGDKVACVGYNNKVEYSEVYLIAHVDKDKQTEFLKVDYTKPDGTTGCLNLTSEHHLFINDSFDYARNIRPEDSQIQVLYNEELIPVKVTNVSKEIRKGYIAIFTRTGTIIADNVLCSCYSSCPPYQNIIHYIMAPIRFTTLFRKSNYYDSDIHPYLKFLHNNYKSITAAFN</sequence>
<dbReference type="Pfam" id="PF04548">
    <property type="entry name" value="AIG1"/>
    <property type="match status" value="1"/>
</dbReference>
<dbReference type="InterPro" id="IPR006703">
    <property type="entry name" value="G_AIG1"/>
</dbReference>
<evidence type="ECO:0000256" key="1">
    <source>
        <dbReference type="ARBA" id="ARBA00022741"/>
    </source>
</evidence>
<feature type="region of interest" description="Disordered" evidence="3">
    <location>
        <begin position="23"/>
        <end position="45"/>
    </location>
</feature>
<evidence type="ECO:0000313" key="7">
    <source>
        <dbReference type="Proteomes" id="UP000247702"/>
    </source>
</evidence>